<proteinExistence type="predicted"/>
<dbReference type="PANTHER" id="PTHR46932">
    <property type="entry name" value="HEAVY METAL-ASSOCIATED ISOPRENYLATED PLANT PROTEIN 47"/>
    <property type="match status" value="1"/>
</dbReference>
<evidence type="ECO:0000259" key="1">
    <source>
        <dbReference type="PROSITE" id="PS50846"/>
    </source>
</evidence>
<gene>
    <name evidence="2" type="ORF">PHAVU_011G163700g</name>
</gene>
<dbReference type="Proteomes" id="UP000000226">
    <property type="component" value="Chromosome 11"/>
</dbReference>
<sequence length="112" mass="12497">MKKKVVIKLQMKCDKCRNNALKIAAQIPGVTSVALEGDDNDHVAVSGKNVDIVFLVNRLKKRFSSVVIVTVENLNTEAEGTEKKMLYAVQCKKCRSSSCHSKCDIDIMFCFK</sequence>
<dbReference type="STRING" id="3885.V7AM75"/>
<dbReference type="GO" id="GO:0046872">
    <property type="term" value="F:metal ion binding"/>
    <property type="evidence" value="ECO:0007669"/>
    <property type="project" value="InterPro"/>
</dbReference>
<organism evidence="2 3">
    <name type="scientific">Phaseolus vulgaris</name>
    <name type="common">Kidney bean</name>
    <name type="synonym">French bean</name>
    <dbReference type="NCBI Taxonomy" id="3885"/>
    <lineage>
        <taxon>Eukaryota</taxon>
        <taxon>Viridiplantae</taxon>
        <taxon>Streptophyta</taxon>
        <taxon>Embryophyta</taxon>
        <taxon>Tracheophyta</taxon>
        <taxon>Spermatophyta</taxon>
        <taxon>Magnoliopsida</taxon>
        <taxon>eudicotyledons</taxon>
        <taxon>Gunneridae</taxon>
        <taxon>Pentapetalae</taxon>
        <taxon>rosids</taxon>
        <taxon>fabids</taxon>
        <taxon>Fabales</taxon>
        <taxon>Fabaceae</taxon>
        <taxon>Papilionoideae</taxon>
        <taxon>50 kb inversion clade</taxon>
        <taxon>NPAAA clade</taxon>
        <taxon>indigoferoid/millettioid clade</taxon>
        <taxon>Phaseoleae</taxon>
        <taxon>Phaseolus</taxon>
    </lineage>
</organism>
<dbReference type="AlphaFoldDB" id="V7AM75"/>
<feature type="domain" description="HMA" evidence="1">
    <location>
        <begin position="2"/>
        <end position="67"/>
    </location>
</feature>
<evidence type="ECO:0000313" key="2">
    <source>
        <dbReference type="EMBL" id="ESW05236.1"/>
    </source>
</evidence>
<keyword evidence="3" id="KW-1185">Reference proteome</keyword>
<dbReference type="PANTHER" id="PTHR46932:SF18">
    <property type="entry name" value="HMA DOMAIN-CONTAINING PROTEIN"/>
    <property type="match status" value="1"/>
</dbReference>
<evidence type="ECO:0000313" key="3">
    <source>
        <dbReference type="Proteomes" id="UP000000226"/>
    </source>
</evidence>
<dbReference type="OMA" id="CDIDIMF"/>
<protein>
    <recommendedName>
        <fullName evidence="1">HMA domain-containing protein</fullName>
    </recommendedName>
</protein>
<dbReference type="PROSITE" id="PS50846">
    <property type="entry name" value="HMA_2"/>
    <property type="match status" value="1"/>
</dbReference>
<dbReference type="Gene3D" id="3.30.70.100">
    <property type="match status" value="1"/>
</dbReference>
<dbReference type="OrthoDB" id="1426971at2759"/>
<dbReference type="EMBL" id="CM002298">
    <property type="protein sequence ID" value="ESW05236.1"/>
    <property type="molecule type" value="Genomic_DNA"/>
</dbReference>
<reference evidence="3" key="1">
    <citation type="journal article" date="2014" name="Nat. Genet.">
        <title>A reference genome for common bean and genome-wide analysis of dual domestications.</title>
        <authorList>
            <person name="Schmutz J."/>
            <person name="McClean P.E."/>
            <person name="Mamidi S."/>
            <person name="Wu G.A."/>
            <person name="Cannon S.B."/>
            <person name="Grimwood J."/>
            <person name="Jenkins J."/>
            <person name="Shu S."/>
            <person name="Song Q."/>
            <person name="Chavarro C."/>
            <person name="Torres-Torres M."/>
            <person name="Geffroy V."/>
            <person name="Moghaddam S.M."/>
            <person name="Gao D."/>
            <person name="Abernathy B."/>
            <person name="Barry K."/>
            <person name="Blair M."/>
            <person name="Brick M.A."/>
            <person name="Chovatia M."/>
            <person name="Gepts P."/>
            <person name="Goodstein D.M."/>
            <person name="Gonzales M."/>
            <person name="Hellsten U."/>
            <person name="Hyten D.L."/>
            <person name="Jia G."/>
            <person name="Kelly J.D."/>
            <person name="Kudrna D."/>
            <person name="Lee R."/>
            <person name="Richard M.M."/>
            <person name="Miklas P.N."/>
            <person name="Osorno J.M."/>
            <person name="Rodrigues J."/>
            <person name="Thareau V."/>
            <person name="Urrea C.A."/>
            <person name="Wang M."/>
            <person name="Yu Y."/>
            <person name="Zhang M."/>
            <person name="Wing R.A."/>
            <person name="Cregan P.B."/>
            <person name="Rokhsar D.S."/>
            <person name="Jackson S.A."/>
        </authorList>
    </citation>
    <scope>NUCLEOTIDE SEQUENCE [LARGE SCALE GENOMIC DNA]</scope>
    <source>
        <strain evidence="3">cv. G19833</strain>
    </source>
</reference>
<dbReference type="SMR" id="V7AM75"/>
<dbReference type="Gramene" id="ESW05236">
    <property type="protein sequence ID" value="ESW05236"/>
    <property type="gene ID" value="PHAVU_011G163700g"/>
</dbReference>
<accession>V7AM75</accession>
<name>V7AM75_PHAVU</name>
<dbReference type="InterPro" id="IPR042885">
    <property type="entry name" value="HIPP47/16"/>
</dbReference>
<dbReference type="InterPro" id="IPR006121">
    <property type="entry name" value="HMA_dom"/>
</dbReference>